<organism evidence="2 3">
    <name type="scientific">Heterotrigona itama</name>
    <dbReference type="NCBI Taxonomy" id="395501"/>
    <lineage>
        <taxon>Eukaryota</taxon>
        <taxon>Metazoa</taxon>
        <taxon>Ecdysozoa</taxon>
        <taxon>Arthropoda</taxon>
        <taxon>Hexapoda</taxon>
        <taxon>Insecta</taxon>
        <taxon>Pterygota</taxon>
        <taxon>Neoptera</taxon>
        <taxon>Endopterygota</taxon>
        <taxon>Hymenoptera</taxon>
        <taxon>Apocrita</taxon>
        <taxon>Aculeata</taxon>
        <taxon>Apoidea</taxon>
        <taxon>Anthophila</taxon>
        <taxon>Apidae</taxon>
        <taxon>Heterotrigona</taxon>
    </lineage>
</organism>
<accession>A0A6V7H483</accession>
<keyword evidence="3" id="KW-1185">Reference proteome</keyword>
<feature type="transmembrane region" description="Helical" evidence="1">
    <location>
        <begin position="42"/>
        <end position="59"/>
    </location>
</feature>
<dbReference type="EMBL" id="CAJDYZ010005123">
    <property type="protein sequence ID" value="CAD1472241.1"/>
    <property type="molecule type" value="Genomic_DNA"/>
</dbReference>
<keyword evidence="1" id="KW-0472">Membrane</keyword>
<feature type="transmembrane region" description="Helical" evidence="1">
    <location>
        <begin position="66"/>
        <end position="82"/>
    </location>
</feature>
<feature type="transmembrane region" description="Helical" evidence="1">
    <location>
        <begin position="94"/>
        <end position="116"/>
    </location>
</feature>
<feature type="transmembrane region" description="Helical" evidence="1">
    <location>
        <begin position="12"/>
        <end position="36"/>
    </location>
</feature>
<dbReference type="Proteomes" id="UP000752696">
    <property type="component" value="Unassembled WGS sequence"/>
</dbReference>
<dbReference type="InterPro" id="IPR036259">
    <property type="entry name" value="MFS_trans_sf"/>
</dbReference>
<feature type="non-terminal residue" evidence="2">
    <location>
        <position position="1"/>
    </location>
</feature>
<reference evidence="2" key="1">
    <citation type="submission" date="2020-07" db="EMBL/GenBank/DDBJ databases">
        <authorList>
            <person name="Nazaruddin N."/>
        </authorList>
    </citation>
    <scope>NUCLEOTIDE SEQUENCE</scope>
</reference>
<gene>
    <name evidence="2" type="ORF">MHI_LOCUS267523</name>
</gene>
<keyword evidence="1" id="KW-0812">Transmembrane</keyword>
<dbReference type="OrthoDB" id="3639251at2759"/>
<feature type="non-terminal residue" evidence="2">
    <location>
        <position position="168"/>
    </location>
</feature>
<dbReference type="SUPFAM" id="SSF103473">
    <property type="entry name" value="MFS general substrate transporter"/>
    <property type="match status" value="1"/>
</dbReference>
<proteinExistence type="predicted"/>
<evidence type="ECO:0000313" key="2">
    <source>
        <dbReference type="EMBL" id="CAD1472241.1"/>
    </source>
</evidence>
<evidence type="ECO:0000313" key="3">
    <source>
        <dbReference type="Proteomes" id="UP000752696"/>
    </source>
</evidence>
<keyword evidence="1" id="KW-1133">Transmembrane helix</keyword>
<evidence type="ECO:0000256" key="1">
    <source>
        <dbReference type="SAM" id="Phobius"/>
    </source>
</evidence>
<name>A0A6V7H483_9HYME</name>
<comment type="caution">
    <text evidence="2">The sequence shown here is derived from an EMBL/GenBank/DDBJ whole genome shotgun (WGS) entry which is preliminary data.</text>
</comment>
<sequence>ILSIIKLKLYGRYYIIISHGLISSALFYLINLIYIQTNTPEMWFGIVFAVVVEIVPLHFRSTTIGAFLFVMNNIGGNLPILVEPTRMAIGFRESLYIFYAGFYGLSSILFFSTMFLMDGAVKEEAKPDISKIPESGYDNSTFTTDEGRVPTLELPRLYPSAPRRFENS</sequence>
<dbReference type="AlphaFoldDB" id="A0A6V7H483"/>
<protein>
    <submittedName>
        <fullName evidence="2">Uncharacterized protein</fullName>
    </submittedName>
</protein>